<gene>
    <name evidence="1" type="ORF">FXB40_01180</name>
</gene>
<organism evidence="1 2">
    <name type="scientific">Bradyrhizobium rifense</name>
    <dbReference type="NCBI Taxonomy" id="515499"/>
    <lineage>
        <taxon>Bacteria</taxon>
        <taxon>Pseudomonadati</taxon>
        <taxon>Pseudomonadota</taxon>
        <taxon>Alphaproteobacteria</taxon>
        <taxon>Hyphomicrobiales</taxon>
        <taxon>Nitrobacteraceae</taxon>
        <taxon>Bradyrhizobium</taxon>
    </lineage>
</organism>
<dbReference type="OrthoDB" id="9816534at2"/>
<name>A0A5D3KP49_9BRAD</name>
<dbReference type="Proteomes" id="UP000324758">
    <property type="component" value="Unassembled WGS sequence"/>
</dbReference>
<dbReference type="RefSeq" id="WP_148770329.1">
    <property type="nucleotide sequence ID" value="NZ_VSSS01000002.1"/>
</dbReference>
<evidence type="ECO:0000313" key="1">
    <source>
        <dbReference type="EMBL" id="TYM00149.1"/>
    </source>
</evidence>
<proteinExistence type="predicted"/>
<keyword evidence="2" id="KW-1185">Reference proteome</keyword>
<evidence type="ECO:0000313" key="2">
    <source>
        <dbReference type="Proteomes" id="UP000324758"/>
    </source>
</evidence>
<dbReference type="AlphaFoldDB" id="A0A5D3KP49"/>
<comment type="caution">
    <text evidence="1">The sequence shown here is derived from an EMBL/GenBank/DDBJ whole genome shotgun (WGS) entry which is preliminary data.</text>
</comment>
<reference evidence="1 2" key="1">
    <citation type="submission" date="2019-08" db="EMBL/GenBank/DDBJ databases">
        <title>Bradyrhizobium hipponensis sp. nov., a rhizobium isolated from a Lupinus angustifolius root nodule in Tunisia.</title>
        <authorList>
            <person name="Off K."/>
            <person name="Rejili M."/>
            <person name="Mars M."/>
            <person name="Brachmann A."/>
            <person name="Marin M."/>
        </authorList>
    </citation>
    <scope>NUCLEOTIDE SEQUENCE [LARGE SCALE GENOMIC DNA]</scope>
    <source>
        <strain evidence="1 2">CTAW71</strain>
    </source>
</reference>
<sequence>MSALEAAGVTEAASRLTVIDEIERGLEPYRPRQLLAKLVKDGINEGLISTEVAPFRGVKESGNGRVGSSGGNK</sequence>
<dbReference type="EMBL" id="VSSS01000002">
    <property type="protein sequence ID" value="TYM00149.1"/>
    <property type="molecule type" value="Genomic_DNA"/>
</dbReference>
<protein>
    <submittedName>
        <fullName evidence="1">Uncharacterized protein</fullName>
    </submittedName>
</protein>
<accession>A0A5D3KP49</accession>